<dbReference type="Pfam" id="PF13442">
    <property type="entry name" value="Cytochrome_CBB3"/>
    <property type="match status" value="1"/>
</dbReference>
<dbReference type="InterPro" id="IPR012218">
    <property type="entry name" value="Cyt_c_BACSU-c550-type"/>
</dbReference>
<dbReference type="SUPFAM" id="SSF46626">
    <property type="entry name" value="Cytochrome c"/>
    <property type="match status" value="1"/>
</dbReference>
<dbReference type="EMBL" id="SOMN01000009">
    <property type="protein sequence ID" value="TFE27462.1"/>
    <property type="molecule type" value="Genomic_DNA"/>
</dbReference>
<keyword evidence="2 6" id="KW-0349">Heme</keyword>
<keyword evidence="1" id="KW-0813">Transport</keyword>
<reference evidence="9 10" key="1">
    <citation type="submission" date="2019-03" db="EMBL/GenBank/DDBJ databases">
        <title>Cohnella endophytica sp. nov., a novel endophytic bacterium isolated from bark of Sonneratia apetala.</title>
        <authorList>
            <person name="Tuo L."/>
        </authorList>
    </citation>
    <scope>NUCLEOTIDE SEQUENCE [LARGE SCALE GENOMIC DNA]</scope>
    <source>
        <strain evidence="9 10">CCTCC AB 208254</strain>
    </source>
</reference>
<feature type="binding site" description="covalent" evidence="6">
    <location>
        <position position="58"/>
    </location>
    <ligand>
        <name>heme c</name>
        <dbReference type="ChEBI" id="CHEBI:61717"/>
    </ligand>
</feature>
<evidence type="ECO:0000256" key="6">
    <source>
        <dbReference type="PIRSR" id="PIRSR000025-1"/>
    </source>
</evidence>
<feature type="binding site" description="covalent" evidence="6">
    <location>
        <position position="61"/>
    </location>
    <ligand>
        <name>heme c</name>
        <dbReference type="ChEBI" id="CHEBI:61717"/>
    </ligand>
</feature>
<dbReference type="PANTHER" id="PTHR37823:SF4">
    <property type="entry name" value="MENAQUINOL-CYTOCHROME C REDUCTASE CYTOCHROME B_C SUBUNIT"/>
    <property type="match status" value="1"/>
</dbReference>
<dbReference type="RefSeq" id="WP_135151871.1">
    <property type="nucleotide sequence ID" value="NZ_SOMN01000009.1"/>
</dbReference>
<sequence>MYKWLLSGLIVLTCVFGVYLLVSSLPPKAETRPELPEVTVPDKPVNVNAADQIYKQNCLSCHGDQLQGSIGPQLSNVGGKLSKEEIYKRIQKGGGGMPPFDGRLTEDEIINITNWLADKK</sequence>
<dbReference type="OrthoDB" id="7933886at2"/>
<evidence type="ECO:0000256" key="4">
    <source>
        <dbReference type="ARBA" id="ARBA00022982"/>
    </source>
</evidence>
<proteinExistence type="predicted"/>
<evidence type="ECO:0000259" key="8">
    <source>
        <dbReference type="PROSITE" id="PS51007"/>
    </source>
</evidence>
<accession>A0A4Y8LYP3</accession>
<dbReference type="InterPro" id="IPR051811">
    <property type="entry name" value="Cytochrome_c550/c551-like"/>
</dbReference>
<dbReference type="GO" id="GO:0016020">
    <property type="term" value="C:membrane"/>
    <property type="evidence" value="ECO:0007669"/>
    <property type="project" value="InterPro"/>
</dbReference>
<comment type="PTM">
    <text evidence="6">Binds 1 heme c group covalently per subunit.</text>
</comment>
<dbReference type="PROSITE" id="PS51007">
    <property type="entry name" value="CYTC"/>
    <property type="match status" value="1"/>
</dbReference>
<dbReference type="PANTHER" id="PTHR37823">
    <property type="entry name" value="CYTOCHROME C-553-LIKE"/>
    <property type="match status" value="1"/>
</dbReference>
<name>A0A4Y8LYP3_9BACL</name>
<gene>
    <name evidence="9" type="ORF">E2980_09055</name>
</gene>
<evidence type="ECO:0000256" key="2">
    <source>
        <dbReference type="ARBA" id="ARBA00022617"/>
    </source>
</evidence>
<evidence type="ECO:0000313" key="10">
    <source>
        <dbReference type="Proteomes" id="UP000297900"/>
    </source>
</evidence>
<dbReference type="InterPro" id="IPR009056">
    <property type="entry name" value="Cyt_c-like_dom"/>
</dbReference>
<dbReference type="AlphaFoldDB" id="A0A4Y8LYP3"/>
<comment type="caution">
    <text evidence="9">The sequence shown here is derived from an EMBL/GenBank/DDBJ whole genome shotgun (WGS) entry which is preliminary data.</text>
</comment>
<dbReference type="GO" id="GO:0009055">
    <property type="term" value="F:electron transfer activity"/>
    <property type="evidence" value="ECO:0007669"/>
    <property type="project" value="InterPro"/>
</dbReference>
<keyword evidence="3 7" id="KW-0479">Metal-binding</keyword>
<dbReference type="GO" id="GO:0020037">
    <property type="term" value="F:heme binding"/>
    <property type="evidence" value="ECO:0007669"/>
    <property type="project" value="InterPro"/>
</dbReference>
<dbReference type="Gene3D" id="1.10.760.10">
    <property type="entry name" value="Cytochrome c-like domain"/>
    <property type="match status" value="1"/>
</dbReference>
<keyword evidence="4" id="KW-0249">Electron transport</keyword>
<organism evidence="9 10">
    <name type="scientific">Cohnella luojiensis</name>
    <dbReference type="NCBI Taxonomy" id="652876"/>
    <lineage>
        <taxon>Bacteria</taxon>
        <taxon>Bacillati</taxon>
        <taxon>Bacillota</taxon>
        <taxon>Bacilli</taxon>
        <taxon>Bacillales</taxon>
        <taxon>Paenibacillaceae</taxon>
        <taxon>Cohnella</taxon>
    </lineage>
</organism>
<keyword evidence="5 7" id="KW-0408">Iron</keyword>
<evidence type="ECO:0000256" key="7">
    <source>
        <dbReference type="PIRSR" id="PIRSR000025-2"/>
    </source>
</evidence>
<dbReference type="InterPro" id="IPR036909">
    <property type="entry name" value="Cyt_c-like_dom_sf"/>
</dbReference>
<dbReference type="GO" id="GO:0005506">
    <property type="term" value="F:iron ion binding"/>
    <property type="evidence" value="ECO:0007669"/>
    <property type="project" value="InterPro"/>
</dbReference>
<protein>
    <submittedName>
        <fullName evidence="9">Cytochrome c</fullName>
    </submittedName>
</protein>
<evidence type="ECO:0000256" key="3">
    <source>
        <dbReference type="ARBA" id="ARBA00022723"/>
    </source>
</evidence>
<evidence type="ECO:0000256" key="5">
    <source>
        <dbReference type="ARBA" id="ARBA00023004"/>
    </source>
</evidence>
<keyword evidence="10" id="KW-1185">Reference proteome</keyword>
<evidence type="ECO:0000313" key="9">
    <source>
        <dbReference type="EMBL" id="TFE27462.1"/>
    </source>
</evidence>
<evidence type="ECO:0000256" key="1">
    <source>
        <dbReference type="ARBA" id="ARBA00022448"/>
    </source>
</evidence>
<feature type="domain" description="Cytochrome c" evidence="8">
    <location>
        <begin position="45"/>
        <end position="120"/>
    </location>
</feature>
<dbReference type="PIRSF" id="PIRSF000025">
    <property type="entry name" value="Cytc_Bsub_c550"/>
    <property type="match status" value="1"/>
</dbReference>
<feature type="binding site" description="axial binding residue" evidence="7">
    <location>
        <position position="62"/>
    </location>
    <ligand>
        <name>heme c</name>
        <dbReference type="ChEBI" id="CHEBI:61717"/>
    </ligand>
    <ligandPart>
        <name>Fe</name>
        <dbReference type="ChEBI" id="CHEBI:18248"/>
    </ligandPart>
</feature>
<feature type="binding site" description="axial binding residue" evidence="7">
    <location>
        <position position="97"/>
    </location>
    <ligand>
        <name>heme c</name>
        <dbReference type="ChEBI" id="CHEBI:61717"/>
    </ligand>
    <ligandPart>
        <name>Fe</name>
        <dbReference type="ChEBI" id="CHEBI:18248"/>
    </ligandPart>
</feature>
<dbReference type="Proteomes" id="UP000297900">
    <property type="component" value="Unassembled WGS sequence"/>
</dbReference>